<evidence type="ECO:0000313" key="7">
    <source>
        <dbReference type="Proteomes" id="UP000050961"/>
    </source>
</evidence>
<comment type="caution">
    <text evidence="6">The sequence shown here is derived from an EMBL/GenBank/DDBJ whole genome shotgun (WGS) entry which is preliminary data.</text>
</comment>
<feature type="domain" description="TcaA 4th" evidence="5">
    <location>
        <begin position="262"/>
        <end position="322"/>
    </location>
</feature>
<reference evidence="6 7" key="1">
    <citation type="journal article" date="2015" name="Genome Announc.">
        <title>Expanding the biotechnology potential of lactobacilli through comparative genomics of 213 strains and associated genera.</title>
        <authorList>
            <person name="Sun Z."/>
            <person name="Harris H.M."/>
            <person name="McCann A."/>
            <person name="Guo C."/>
            <person name="Argimon S."/>
            <person name="Zhang W."/>
            <person name="Yang X."/>
            <person name="Jeffery I.B."/>
            <person name="Cooney J.C."/>
            <person name="Kagawa T.F."/>
            <person name="Liu W."/>
            <person name="Song Y."/>
            <person name="Salvetti E."/>
            <person name="Wrobel A."/>
            <person name="Rasinkangas P."/>
            <person name="Parkhill J."/>
            <person name="Rea M.C."/>
            <person name="O'Sullivan O."/>
            <person name="Ritari J."/>
            <person name="Douillard F.P."/>
            <person name="Paul Ross R."/>
            <person name="Yang R."/>
            <person name="Briner A.E."/>
            <person name="Felis G.E."/>
            <person name="de Vos W.M."/>
            <person name="Barrangou R."/>
            <person name="Klaenhammer T.R."/>
            <person name="Caufield P.W."/>
            <person name="Cui Y."/>
            <person name="Zhang H."/>
            <person name="O'Toole P.W."/>
        </authorList>
    </citation>
    <scope>NUCLEOTIDE SEQUENCE [LARGE SCALE GENOMIC DNA]</scope>
    <source>
        <strain evidence="6 7">DSM 21376</strain>
    </source>
</reference>
<dbReference type="PATRIC" id="fig|1423806.3.peg.1536"/>
<dbReference type="Pfam" id="PF22820">
    <property type="entry name" value="TcaA_3rd_4th"/>
    <property type="match status" value="1"/>
</dbReference>
<proteinExistence type="predicted"/>
<dbReference type="Proteomes" id="UP000050961">
    <property type="component" value="Unassembled WGS sequence"/>
</dbReference>
<evidence type="ECO:0000256" key="1">
    <source>
        <dbReference type="SAM" id="MobiDB-lite"/>
    </source>
</evidence>
<keyword evidence="7" id="KW-1185">Reference proteome</keyword>
<dbReference type="PANTHER" id="PTHR40038:SF1">
    <property type="entry name" value="MEMBRANE-ASSOCIATED PROTEIN TCAA"/>
    <property type="match status" value="1"/>
</dbReference>
<organism evidence="6 7">
    <name type="scientific">Liquorilactobacillus sucicola DSM 21376 = JCM 15457</name>
    <dbReference type="NCBI Taxonomy" id="1423806"/>
    <lineage>
        <taxon>Bacteria</taxon>
        <taxon>Bacillati</taxon>
        <taxon>Bacillota</taxon>
        <taxon>Bacilli</taxon>
        <taxon>Lactobacillales</taxon>
        <taxon>Lactobacillaceae</taxon>
        <taxon>Liquorilactobacillus</taxon>
    </lineage>
</organism>
<feature type="domain" description="TcaA second" evidence="4">
    <location>
        <begin position="95"/>
        <end position="184"/>
    </location>
</feature>
<dbReference type="OrthoDB" id="2327418at2"/>
<feature type="compositionally biased region" description="Polar residues" evidence="1">
    <location>
        <begin position="44"/>
        <end position="62"/>
    </location>
</feature>
<dbReference type="InterPro" id="IPR054530">
    <property type="entry name" value="TcaA_4th"/>
</dbReference>
<dbReference type="Pfam" id="PF13240">
    <property type="entry name" value="Zn_Ribbon_1"/>
    <property type="match status" value="1"/>
</dbReference>
<keyword evidence="2" id="KW-0472">Membrane</keyword>
<dbReference type="Pfam" id="PF22813">
    <property type="entry name" value="TcaA_2nd"/>
    <property type="match status" value="1"/>
</dbReference>
<dbReference type="PANTHER" id="PTHR40038">
    <property type="entry name" value="MEMBRANE-ASSOCIATED PROTEIN TCAA"/>
    <property type="match status" value="1"/>
</dbReference>
<dbReference type="InterPro" id="IPR026870">
    <property type="entry name" value="Zinc_ribbon_dom"/>
</dbReference>
<dbReference type="RefSeq" id="WP_034988291.1">
    <property type="nucleotide sequence ID" value="NZ_AYZF01000013.1"/>
</dbReference>
<dbReference type="GO" id="GO:0005886">
    <property type="term" value="C:plasma membrane"/>
    <property type="evidence" value="ECO:0007669"/>
    <property type="project" value="UniProtKB-SubCell"/>
</dbReference>
<feature type="transmembrane region" description="Helical" evidence="2">
    <location>
        <begin position="71"/>
        <end position="89"/>
    </location>
</feature>
<dbReference type="EMBL" id="AYZF01000013">
    <property type="protein sequence ID" value="KRN06314.1"/>
    <property type="molecule type" value="Genomic_DNA"/>
</dbReference>
<evidence type="ECO:0008006" key="8">
    <source>
        <dbReference type="Google" id="ProtNLM"/>
    </source>
</evidence>
<evidence type="ECO:0000313" key="6">
    <source>
        <dbReference type="EMBL" id="KRN06314.1"/>
    </source>
</evidence>
<dbReference type="InterPro" id="IPR054529">
    <property type="entry name" value="TcaA_2nd"/>
</dbReference>
<gene>
    <name evidence="6" type="ORF">FD15_GL001516</name>
</gene>
<dbReference type="eggNOG" id="COG4640">
    <property type="taxonomic scope" value="Bacteria"/>
</dbReference>
<feature type="region of interest" description="Disordered" evidence="1">
    <location>
        <begin position="35"/>
        <end position="63"/>
    </location>
</feature>
<evidence type="ECO:0000256" key="2">
    <source>
        <dbReference type="SAM" id="Phobius"/>
    </source>
</evidence>
<evidence type="ECO:0000259" key="4">
    <source>
        <dbReference type="Pfam" id="PF22813"/>
    </source>
</evidence>
<accession>A0A023CXF8</accession>
<feature type="domain" description="Zinc-ribbon" evidence="3">
    <location>
        <begin position="6"/>
        <end position="28"/>
    </location>
</feature>
<dbReference type="STRING" id="1423806.FD15_GL001516"/>
<evidence type="ECO:0000259" key="3">
    <source>
        <dbReference type="Pfam" id="PF13240"/>
    </source>
</evidence>
<sequence>MAEEMFCPNCGTKVKTGEAFCPNCGYKLSSTAKSAASSERNEDTSATSVESEQSLQRSTAAQPQRPLNKPLIIAVVAVIVVLVGGYLGLKDYYQPQKQLDRIISAMGNTDANVAKYVKTDDPTLQHKLSEKSLKPTQKYFESNRQDLADLKSSLQKENAYDNSTYSIEQSGNAWLFFPRYKLNIKAAYVTLSSNHNGVAFYQDGKKIWTTTSDSSTKKVGPLFPGKYTFKSVGKIAGRKLGNTSTNVLTSGTQNVSLKLRIATFTVKGRQGADVYLNGKKAGTLNNEGKLKFKDYPISNDLKASIAIPVSGQTLRSKSVDVNAKLMYGETTITPAFKGVVSKSDAEELLESAFSGTQSGTEDSSTAELFDGQESNSSYNDLLKFFDSFKTNDNIDDYTAEVSKVNSVTPAGKNKATVSYSVKYTFNNSGDAGDSTKVQQFTYPNAEIIKQGDDYKIKTIGVTKSADWEKNYSNDD</sequence>
<protein>
    <recommendedName>
        <fullName evidence="8">Zinc-ribbon domain-containing protein</fullName>
    </recommendedName>
</protein>
<evidence type="ECO:0000259" key="5">
    <source>
        <dbReference type="Pfam" id="PF22820"/>
    </source>
</evidence>
<dbReference type="AlphaFoldDB" id="A0A023CXF8"/>
<keyword evidence="2" id="KW-0812">Transmembrane</keyword>
<name>A0A023CXF8_9LACO</name>
<keyword evidence="2" id="KW-1133">Transmembrane helix</keyword>